<dbReference type="Pfam" id="PF04191">
    <property type="entry name" value="PEMT"/>
    <property type="match status" value="1"/>
</dbReference>
<evidence type="ECO:0000256" key="1">
    <source>
        <dbReference type="ARBA" id="ARBA00004127"/>
    </source>
</evidence>
<keyword evidence="3 6" id="KW-1133">Transmembrane helix</keyword>
<evidence type="ECO:0000256" key="6">
    <source>
        <dbReference type="SAM" id="Phobius"/>
    </source>
</evidence>
<accession>A0A4R6V0I0</accession>
<feature type="transmembrane region" description="Helical" evidence="6">
    <location>
        <begin position="163"/>
        <end position="181"/>
    </location>
</feature>
<keyword evidence="7" id="KW-0489">Methyltransferase</keyword>
<feature type="transmembrane region" description="Helical" evidence="6">
    <location>
        <begin position="37"/>
        <end position="59"/>
    </location>
</feature>
<feature type="transmembrane region" description="Helical" evidence="6">
    <location>
        <begin position="102"/>
        <end position="124"/>
    </location>
</feature>
<comment type="caution">
    <text evidence="7">The sequence shown here is derived from an EMBL/GenBank/DDBJ whole genome shotgun (WGS) entry which is preliminary data.</text>
</comment>
<sequence>MNIPVPDPALVRGVGLFLPLAAAAIAAAARPPGPREVGAAVVATAWSCAALYPLNLAAVRTGWWEFHAEGAVLHGVPVDLLIGWAVLWGALPALLDRTAVPLPLVVLACGWLDLVLMPLAGPVVVLGPDWLVGEAAGLLLCLLPAALLARWTRLGVLLPARMWAQALLAAALMLLLPLHLLGAGPAWPPPWDAAGTQVLLLLLLPGLAAAREFASAGGGTPLPYDPPVRLVSSGPYSYVRNPMQTAVVSAYAGCAALTGEPLMLAAAAAAFAYGAGFASWHEGGQLERAFGPDWRRYADGVRPWLPAWRPWTGRPPARLYVARTCGLCSGVAGWLTARDPVALRLLPAETHPGAPRRLTYETADGRAVSGTAAFAKALEHLNLGWALLGWAIALPGVAQLVQLAADAFGAGPRTPVPGPGEPGAGVPGRRRHPVLRKSILGGTGSSDSSSVQPPIESPGSASSIAPAVVQPHVHPSTVANPPLPPPPGATSPRPSK</sequence>
<feature type="transmembrane region" description="Helical" evidence="6">
    <location>
        <begin position="193"/>
        <end position="210"/>
    </location>
</feature>
<name>A0A4R6V0I0_9ACTN</name>
<dbReference type="InterPro" id="IPR007318">
    <property type="entry name" value="Phopholipid_MeTrfase"/>
</dbReference>
<protein>
    <submittedName>
        <fullName evidence="7">Protein-S-isoprenylcysteine O-methyltransferase Ste14</fullName>
    </submittedName>
</protein>
<keyword evidence="7" id="KW-0808">Transferase</keyword>
<dbReference type="Gene3D" id="1.20.120.1630">
    <property type="match status" value="1"/>
</dbReference>
<dbReference type="EMBL" id="SNYN01000011">
    <property type="protein sequence ID" value="TDQ51435.1"/>
    <property type="molecule type" value="Genomic_DNA"/>
</dbReference>
<evidence type="ECO:0000256" key="4">
    <source>
        <dbReference type="ARBA" id="ARBA00023136"/>
    </source>
</evidence>
<dbReference type="GO" id="GO:0012505">
    <property type="term" value="C:endomembrane system"/>
    <property type="evidence" value="ECO:0007669"/>
    <property type="project" value="UniProtKB-SubCell"/>
</dbReference>
<reference evidence="7 8" key="1">
    <citation type="submission" date="2019-03" db="EMBL/GenBank/DDBJ databases">
        <title>Genomic Encyclopedia of Type Strains, Phase IV (KMG-IV): sequencing the most valuable type-strain genomes for metagenomic binning, comparative biology and taxonomic classification.</title>
        <authorList>
            <person name="Goeker M."/>
        </authorList>
    </citation>
    <scope>NUCLEOTIDE SEQUENCE [LARGE SCALE GENOMIC DNA]</scope>
    <source>
        <strain evidence="7 8">DSM 46770</strain>
    </source>
</reference>
<feature type="region of interest" description="Disordered" evidence="5">
    <location>
        <begin position="437"/>
        <end position="496"/>
    </location>
</feature>
<feature type="transmembrane region" description="Helical" evidence="6">
    <location>
        <begin position="71"/>
        <end position="95"/>
    </location>
</feature>
<evidence type="ECO:0000256" key="2">
    <source>
        <dbReference type="ARBA" id="ARBA00022692"/>
    </source>
</evidence>
<feature type="transmembrane region" description="Helical" evidence="6">
    <location>
        <begin position="130"/>
        <end position="151"/>
    </location>
</feature>
<dbReference type="RefSeq" id="WP_243742584.1">
    <property type="nucleotide sequence ID" value="NZ_SNYN01000011.1"/>
</dbReference>
<keyword evidence="4 6" id="KW-0472">Membrane</keyword>
<keyword evidence="8" id="KW-1185">Reference proteome</keyword>
<feature type="transmembrane region" description="Helical" evidence="6">
    <location>
        <begin position="12"/>
        <end position="30"/>
    </location>
</feature>
<evidence type="ECO:0000256" key="3">
    <source>
        <dbReference type="ARBA" id="ARBA00022989"/>
    </source>
</evidence>
<dbReference type="Proteomes" id="UP000295281">
    <property type="component" value="Unassembled WGS sequence"/>
</dbReference>
<proteinExistence type="predicted"/>
<organism evidence="7 8">
    <name type="scientific">Actinorugispora endophytica</name>
    <dbReference type="NCBI Taxonomy" id="1605990"/>
    <lineage>
        <taxon>Bacteria</taxon>
        <taxon>Bacillati</taxon>
        <taxon>Actinomycetota</taxon>
        <taxon>Actinomycetes</taxon>
        <taxon>Streptosporangiales</taxon>
        <taxon>Nocardiopsidaceae</taxon>
        <taxon>Actinorugispora</taxon>
    </lineage>
</organism>
<dbReference type="GO" id="GO:0032259">
    <property type="term" value="P:methylation"/>
    <property type="evidence" value="ECO:0007669"/>
    <property type="project" value="UniProtKB-KW"/>
</dbReference>
<evidence type="ECO:0000313" key="8">
    <source>
        <dbReference type="Proteomes" id="UP000295281"/>
    </source>
</evidence>
<keyword evidence="2 6" id="KW-0812">Transmembrane</keyword>
<dbReference type="AlphaFoldDB" id="A0A4R6V0I0"/>
<evidence type="ECO:0000256" key="5">
    <source>
        <dbReference type="SAM" id="MobiDB-lite"/>
    </source>
</evidence>
<feature type="region of interest" description="Disordered" evidence="5">
    <location>
        <begin position="412"/>
        <end position="431"/>
    </location>
</feature>
<evidence type="ECO:0000313" key="7">
    <source>
        <dbReference type="EMBL" id="TDQ51435.1"/>
    </source>
</evidence>
<dbReference type="GO" id="GO:0008168">
    <property type="term" value="F:methyltransferase activity"/>
    <property type="evidence" value="ECO:0007669"/>
    <property type="project" value="UniProtKB-KW"/>
</dbReference>
<gene>
    <name evidence="7" type="ORF">EV190_11139</name>
</gene>
<comment type="subcellular location">
    <subcellularLocation>
        <location evidence="1">Endomembrane system</location>
        <topology evidence="1">Multi-pass membrane protein</topology>
    </subcellularLocation>
</comment>